<feature type="transmembrane region" description="Helical" evidence="2">
    <location>
        <begin position="77"/>
        <end position="99"/>
    </location>
</feature>
<evidence type="ECO:0000313" key="4">
    <source>
        <dbReference type="Proteomes" id="UP001387447"/>
    </source>
</evidence>
<accession>A0ABU9EII4</accession>
<protein>
    <submittedName>
        <fullName evidence="3">Uncharacterized protein</fullName>
    </submittedName>
</protein>
<reference evidence="3 4" key="1">
    <citation type="journal article" date="2024" name="Front. Microbiol.">
        <title>Transcriptomic insights into the dominance of two phototrophs throughout the water column of a tropical hypersaline-alkaline crater lake (Dziani Dzaha, Mayotte).</title>
        <authorList>
            <person name="Duperron S."/>
            <person name="Halary S."/>
            <person name="Bouly J.-P."/>
            <person name="Roussel T."/>
            <person name="Hugoni M."/>
            <person name="Bruto M."/>
            <person name="Oger P."/>
            <person name="Duval C."/>
            <person name="Woo A."/>
            <person name="Jezequiel D."/>
            <person name="Ader M."/>
            <person name="Leboulanger C."/>
            <person name="Agogue H."/>
            <person name="Grossi V."/>
            <person name="Trousselier M."/>
            <person name="Bernard C."/>
        </authorList>
    </citation>
    <scope>NUCLEOTIDE SEQUENCE [LARGE SCALE GENOMIC DNA]</scope>
    <source>
        <strain evidence="3 4">PMC 851.14</strain>
    </source>
</reference>
<gene>
    <name evidence="3" type="ORF">AAEJ74_07430</name>
</gene>
<keyword evidence="4" id="KW-1185">Reference proteome</keyword>
<sequence>MAAGLVKTIYDIIVYSLVLLIPGKLMNPFSHQNPNSHKNHQSPNGLSNIHHPSESEIEDLQFNEYDPRVVKNLKNSFLFLVVIGLVLGLFIAAGVVYIMNRLDINAQPSNNSSIPPFEELL</sequence>
<name>A0ABU9EII4_LIMFS</name>
<comment type="caution">
    <text evidence="3">The sequence shown here is derived from an EMBL/GenBank/DDBJ whole genome shotgun (WGS) entry which is preliminary data.</text>
</comment>
<evidence type="ECO:0000256" key="2">
    <source>
        <dbReference type="SAM" id="Phobius"/>
    </source>
</evidence>
<dbReference type="RefSeq" id="WP_006624783.1">
    <property type="nucleotide sequence ID" value="NZ_JBBWYZ010000006.1"/>
</dbReference>
<keyword evidence="2" id="KW-1133">Transmembrane helix</keyword>
<feature type="compositionally biased region" description="Polar residues" evidence="1">
    <location>
        <begin position="31"/>
        <end position="47"/>
    </location>
</feature>
<feature type="region of interest" description="Disordered" evidence="1">
    <location>
        <begin position="31"/>
        <end position="50"/>
    </location>
</feature>
<proteinExistence type="predicted"/>
<organism evidence="3 4">
    <name type="scientific">Limnospira fusiformis PMC 851.14</name>
    <dbReference type="NCBI Taxonomy" id="2219512"/>
    <lineage>
        <taxon>Bacteria</taxon>
        <taxon>Bacillati</taxon>
        <taxon>Cyanobacteriota</taxon>
        <taxon>Cyanophyceae</taxon>
        <taxon>Oscillatoriophycideae</taxon>
        <taxon>Oscillatoriales</taxon>
        <taxon>Sirenicapillariaceae</taxon>
        <taxon>Limnospira</taxon>
    </lineage>
</organism>
<dbReference type="EMBL" id="JBBWYZ010000006">
    <property type="protein sequence ID" value="MEK9511526.1"/>
    <property type="molecule type" value="Genomic_DNA"/>
</dbReference>
<keyword evidence="2" id="KW-0812">Transmembrane</keyword>
<evidence type="ECO:0000313" key="3">
    <source>
        <dbReference type="EMBL" id="MEK9511526.1"/>
    </source>
</evidence>
<keyword evidence="2" id="KW-0472">Membrane</keyword>
<evidence type="ECO:0000256" key="1">
    <source>
        <dbReference type="SAM" id="MobiDB-lite"/>
    </source>
</evidence>
<dbReference type="Proteomes" id="UP001387447">
    <property type="component" value="Unassembled WGS sequence"/>
</dbReference>